<feature type="signal peptide" evidence="8">
    <location>
        <begin position="1"/>
        <end position="18"/>
    </location>
</feature>
<dbReference type="Proteomes" id="UP000193986">
    <property type="component" value="Unassembled WGS sequence"/>
</dbReference>
<feature type="domain" description="J" evidence="9">
    <location>
        <begin position="42"/>
        <end position="107"/>
    </location>
</feature>
<feature type="chain" id="PRO_5012914756" description="J domain-containing protein" evidence="8">
    <location>
        <begin position="19"/>
        <end position="409"/>
    </location>
</feature>
<gene>
    <name evidence="10" type="ORF">BCR39DRAFT_545926</name>
</gene>
<dbReference type="EMBL" id="MCFC01000064">
    <property type="protein sequence ID" value="ORY24784.1"/>
    <property type="molecule type" value="Genomic_DNA"/>
</dbReference>
<name>A0A1Y2AQP3_9TREE</name>
<dbReference type="Pfam" id="PF00226">
    <property type="entry name" value="DnaJ"/>
    <property type="match status" value="1"/>
</dbReference>
<dbReference type="InterPro" id="IPR052606">
    <property type="entry name" value="DnaJ_domain_protein"/>
</dbReference>
<dbReference type="InterPro" id="IPR036869">
    <property type="entry name" value="J_dom_sf"/>
</dbReference>
<keyword evidence="4 7" id="KW-0472">Membrane</keyword>
<evidence type="ECO:0000256" key="3">
    <source>
        <dbReference type="ARBA" id="ARBA00022989"/>
    </source>
</evidence>
<dbReference type="CDD" id="cd06257">
    <property type="entry name" value="DnaJ"/>
    <property type="match status" value="1"/>
</dbReference>
<dbReference type="GO" id="GO:0012505">
    <property type="term" value="C:endomembrane system"/>
    <property type="evidence" value="ECO:0007669"/>
    <property type="project" value="UniProtKB-SubCell"/>
</dbReference>
<organism evidence="10 11">
    <name type="scientific">Naematelia encephala</name>
    <dbReference type="NCBI Taxonomy" id="71784"/>
    <lineage>
        <taxon>Eukaryota</taxon>
        <taxon>Fungi</taxon>
        <taxon>Dikarya</taxon>
        <taxon>Basidiomycota</taxon>
        <taxon>Agaricomycotina</taxon>
        <taxon>Tremellomycetes</taxon>
        <taxon>Tremellales</taxon>
        <taxon>Naemateliaceae</taxon>
        <taxon>Naematelia</taxon>
    </lineage>
</organism>
<dbReference type="PANTHER" id="PTHR44653:SF2">
    <property type="entry name" value="DNAJ HOMOLOG SUBFAMILY C MEMBER 1"/>
    <property type="match status" value="1"/>
</dbReference>
<dbReference type="AlphaFoldDB" id="A0A1Y2AQP3"/>
<keyword evidence="1 7" id="KW-0812">Transmembrane</keyword>
<keyword evidence="3 7" id="KW-1133">Transmembrane helix</keyword>
<feature type="region of interest" description="Disordered" evidence="6">
    <location>
        <begin position="298"/>
        <end position="409"/>
    </location>
</feature>
<feature type="compositionally biased region" description="Acidic residues" evidence="6">
    <location>
        <begin position="315"/>
        <end position="324"/>
    </location>
</feature>
<dbReference type="InParanoid" id="A0A1Y2AQP3"/>
<keyword evidence="2 8" id="KW-0732">Signal</keyword>
<evidence type="ECO:0000256" key="7">
    <source>
        <dbReference type="SAM" id="Phobius"/>
    </source>
</evidence>
<proteinExistence type="predicted"/>
<evidence type="ECO:0000256" key="8">
    <source>
        <dbReference type="SAM" id="SignalP"/>
    </source>
</evidence>
<dbReference type="Gene3D" id="1.10.287.110">
    <property type="entry name" value="DnaJ domain"/>
    <property type="match status" value="1"/>
</dbReference>
<dbReference type="SUPFAM" id="SSF46565">
    <property type="entry name" value="Chaperone J-domain"/>
    <property type="match status" value="1"/>
</dbReference>
<reference evidence="10 11" key="1">
    <citation type="submission" date="2016-07" db="EMBL/GenBank/DDBJ databases">
        <title>Pervasive Adenine N6-methylation of Active Genes in Fungi.</title>
        <authorList>
            <consortium name="DOE Joint Genome Institute"/>
            <person name="Mondo S.J."/>
            <person name="Dannebaum R.O."/>
            <person name="Kuo R.C."/>
            <person name="Labutti K."/>
            <person name="Haridas S."/>
            <person name="Kuo A."/>
            <person name="Salamov A."/>
            <person name="Ahrendt S.R."/>
            <person name="Lipzen A."/>
            <person name="Sullivan W."/>
            <person name="Andreopoulos W.B."/>
            <person name="Clum A."/>
            <person name="Lindquist E."/>
            <person name="Daum C."/>
            <person name="Ramamoorthy G.K."/>
            <person name="Gryganskyi A."/>
            <person name="Culley D."/>
            <person name="Magnuson J.K."/>
            <person name="James T.Y."/>
            <person name="O'Malley M.A."/>
            <person name="Stajich J.E."/>
            <person name="Spatafora J.W."/>
            <person name="Visel A."/>
            <person name="Grigoriev I.V."/>
        </authorList>
    </citation>
    <scope>NUCLEOTIDE SEQUENCE [LARGE SCALE GENOMIC DNA]</scope>
    <source>
        <strain evidence="10 11">68-887.2</strain>
    </source>
</reference>
<dbReference type="STRING" id="71784.A0A1Y2AQP3"/>
<feature type="compositionally biased region" description="Basic residues" evidence="6">
    <location>
        <begin position="388"/>
        <end position="409"/>
    </location>
</feature>
<feature type="transmembrane region" description="Helical" evidence="7">
    <location>
        <begin position="128"/>
        <end position="147"/>
    </location>
</feature>
<comment type="caution">
    <text evidence="10">The sequence shown here is derived from an EMBL/GenBank/DDBJ whole genome shotgun (WGS) entry which is preliminary data.</text>
</comment>
<evidence type="ECO:0000256" key="5">
    <source>
        <dbReference type="ARBA" id="ARBA00037847"/>
    </source>
</evidence>
<sequence length="409" mass="45119">MRISYLLALLGCLVVALAWTKDDYEIFDLVSELEAAEGKGVNFYSHVGVDPSATLSEINKAYRKKSMELHPDKNHGLKDADKRFARFGVIAQILRSPERRERYNFFLKNGVPKWRGVGYLYSRWRPSLSQVLLFLIGLTASLHRLVLQLNYSRDKRRVEYFTRSAQSAAGVLTGPSAKIRAAKENDIVKEEGKAKGKAKGKGKSDKLELGLSSKSSSLRRRKVKVPMVQGNEAAGYLELVVQGDQVLLPQGHGLYTPLSSLATRPSILHTWPFTLTIYLTLKITPYLPLSIQSKLPPTFLPPSNSDDLENSSSSDADDDDDDNEGISTPTPAPKSRIQELKRARQKKSISTSAEPEAANINNIADDAEDGNDDDDDAGTGTGTDGDNKKKKKGLGKAGGARRRKMTMKK</sequence>
<feature type="compositionally biased region" description="Acidic residues" evidence="6">
    <location>
        <begin position="365"/>
        <end position="377"/>
    </location>
</feature>
<protein>
    <recommendedName>
        <fullName evidence="9">J domain-containing protein</fullName>
    </recommendedName>
</protein>
<accession>A0A1Y2AQP3</accession>
<evidence type="ECO:0000256" key="4">
    <source>
        <dbReference type="ARBA" id="ARBA00023136"/>
    </source>
</evidence>
<dbReference type="InterPro" id="IPR001623">
    <property type="entry name" value="DnaJ_domain"/>
</dbReference>
<dbReference type="PRINTS" id="PR00625">
    <property type="entry name" value="JDOMAIN"/>
</dbReference>
<dbReference type="PROSITE" id="PS50076">
    <property type="entry name" value="DNAJ_2"/>
    <property type="match status" value="1"/>
</dbReference>
<evidence type="ECO:0000313" key="10">
    <source>
        <dbReference type="EMBL" id="ORY24784.1"/>
    </source>
</evidence>
<evidence type="ECO:0000313" key="11">
    <source>
        <dbReference type="Proteomes" id="UP000193986"/>
    </source>
</evidence>
<evidence type="ECO:0000256" key="1">
    <source>
        <dbReference type="ARBA" id="ARBA00022692"/>
    </source>
</evidence>
<comment type="subcellular location">
    <subcellularLocation>
        <location evidence="5">Endomembrane system</location>
        <topology evidence="5">Single-pass membrane protein</topology>
    </subcellularLocation>
</comment>
<evidence type="ECO:0000256" key="2">
    <source>
        <dbReference type="ARBA" id="ARBA00022729"/>
    </source>
</evidence>
<evidence type="ECO:0000256" key="6">
    <source>
        <dbReference type="SAM" id="MobiDB-lite"/>
    </source>
</evidence>
<dbReference type="PANTHER" id="PTHR44653">
    <property type="entry name" value="DNAJ HOMOLOG SUBFAMILY C MEMBER 1"/>
    <property type="match status" value="1"/>
</dbReference>
<dbReference type="OrthoDB" id="413400at2759"/>
<evidence type="ECO:0000259" key="9">
    <source>
        <dbReference type="PROSITE" id="PS50076"/>
    </source>
</evidence>
<dbReference type="SMART" id="SM00271">
    <property type="entry name" value="DnaJ"/>
    <property type="match status" value="1"/>
</dbReference>
<keyword evidence="11" id="KW-1185">Reference proteome</keyword>